<protein>
    <submittedName>
        <fullName evidence="2">Uncharacterized protein</fullName>
    </submittedName>
</protein>
<dbReference type="Proteomes" id="UP000499080">
    <property type="component" value="Unassembled WGS sequence"/>
</dbReference>
<evidence type="ECO:0000313" key="3">
    <source>
        <dbReference type="Proteomes" id="UP000499080"/>
    </source>
</evidence>
<gene>
    <name evidence="2" type="ORF">AVEN_132108_1</name>
</gene>
<feature type="compositionally biased region" description="Basic residues" evidence="1">
    <location>
        <begin position="103"/>
        <end position="115"/>
    </location>
</feature>
<dbReference type="OrthoDB" id="6432989at2759"/>
<comment type="caution">
    <text evidence="2">The sequence shown here is derived from an EMBL/GenBank/DDBJ whole genome shotgun (WGS) entry which is preliminary data.</text>
</comment>
<dbReference type="AlphaFoldDB" id="A0A4Y2KSF2"/>
<sequence>MSGFDANCFAAIIMEVVCTMDWMKVSSWMHLTDTQLNAQQIKIIVVSKTTPETAVTLYAIKKFLDSKQSELSNNPETKLMIKCLTESGHLLKIDGKFADGKNSPKHKQHPAQKRKSGSESKNLAKGSGYSFSRKIVK</sequence>
<accession>A0A4Y2KSF2</accession>
<proteinExistence type="predicted"/>
<evidence type="ECO:0000256" key="1">
    <source>
        <dbReference type="SAM" id="MobiDB-lite"/>
    </source>
</evidence>
<feature type="region of interest" description="Disordered" evidence="1">
    <location>
        <begin position="97"/>
        <end position="137"/>
    </location>
</feature>
<reference evidence="2 3" key="1">
    <citation type="journal article" date="2019" name="Sci. Rep.">
        <title>Orb-weaving spider Araneus ventricosus genome elucidates the spidroin gene catalogue.</title>
        <authorList>
            <person name="Kono N."/>
            <person name="Nakamura H."/>
            <person name="Ohtoshi R."/>
            <person name="Moran D.A.P."/>
            <person name="Shinohara A."/>
            <person name="Yoshida Y."/>
            <person name="Fujiwara M."/>
            <person name="Mori M."/>
            <person name="Tomita M."/>
            <person name="Arakawa K."/>
        </authorList>
    </citation>
    <scope>NUCLEOTIDE SEQUENCE [LARGE SCALE GENOMIC DNA]</scope>
</reference>
<evidence type="ECO:0000313" key="2">
    <source>
        <dbReference type="EMBL" id="GBN05122.1"/>
    </source>
</evidence>
<organism evidence="2 3">
    <name type="scientific">Araneus ventricosus</name>
    <name type="common">Orbweaver spider</name>
    <name type="synonym">Epeira ventricosa</name>
    <dbReference type="NCBI Taxonomy" id="182803"/>
    <lineage>
        <taxon>Eukaryota</taxon>
        <taxon>Metazoa</taxon>
        <taxon>Ecdysozoa</taxon>
        <taxon>Arthropoda</taxon>
        <taxon>Chelicerata</taxon>
        <taxon>Arachnida</taxon>
        <taxon>Araneae</taxon>
        <taxon>Araneomorphae</taxon>
        <taxon>Entelegynae</taxon>
        <taxon>Araneoidea</taxon>
        <taxon>Araneidae</taxon>
        <taxon>Araneus</taxon>
    </lineage>
</organism>
<dbReference type="EMBL" id="BGPR01004943">
    <property type="protein sequence ID" value="GBN05122.1"/>
    <property type="molecule type" value="Genomic_DNA"/>
</dbReference>
<name>A0A4Y2KSF2_ARAVE</name>
<keyword evidence="3" id="KW-1185">Reference proteome</keyword>